<proteinExistence type="predicted"/>
<evidence type="ECO:0000313" key="5">
    <source>
        <dbReference type="Proteomes" id="UP001303115"/>
    </source>
</evidence>
<keyword evidence="1" id="KW-0863">Zinc-finger</keyword>
<keyword evidence="5" id="KW-1185">Reference proteome</keyword>
<dbReference type="GO" id="GO:0008270">
    <property type="term" value="F:zinc ion binding"/>
    <property type="evidence" value="ECO:0007669"/>
    <property type="project" value="UniProtKB-KW"/>
</dbReference>
<dbReference type="Pfam" id="PF13639">
    <property type="entry name" value="zf-RING_2"/>
    <property type="match status" value="1"/>
</dbReference>
<accession>A0AAN6SP43</accession>
<dbReference type="GO" id="GO:0061630">
    <property type="term" value="F:ubiquitin protein ligase activity"/>
    <property type="evidence" value="ECO:0007669"/>
    <property type="project" value="TreeGrafter"/>
</dbReference>
<organism evidence="4 5">
    <name type="scientific">Parachaetomium inaequale</name>
    <dbReference type="NCBI Taxonomy" id="2588326"/>
    <lineage>
        <taxon>Eukaryota</taxon>
        <taxon>Fungi</taxon>
        <taxon>Dikarya</taxon>
        <taxon>Ascomycota</taxon>
        <taxon>Pezizomycotina</taxon>
        <taxon>Sordariomycetes</taxon>
        <taxon>Sordariomycetidae</taxon>
        <taxon>Sordariales</taxon>
        <taxon>Chaetomiaceae</taxon>
        <taxon>Parachaetomium</taxon>
    </lineage>
</organism>
<feature type="compositionally biased region" description="Low complexity" evidence="2">
    <location>
        <begin position="16"/>
        <end position="26"/>
    </location>
</feature>
<keyword evidence="1" id="KW-0479">Metal-binding</keyword>
<evidence type="ECO:0000256" key="1">
    <source>
        <dbReference type="PROSITE-ProRule" id="PRU00175"/>
    </source>
</evidence>
<dbReference type="CDD" id="cd16454">
    <property type="entry name" value="RING-H2_PA-TM-RING"/>
    <property type="match status" value="1"/>
</dbReference>
<dbReference type="InterPro" id="IPR013083">
    <property type="entry name" value="Znf_RING/FYVE/PHD"/>
</dbReference>
<dbReference type="PROSITE" id="PS50089">
    <property type="entry name" value="ZF_RING_2"/>
    <property type="match status" value="1"/>
</dbReference>
<protein>
    <recommendedName>
        <fullName evidence="3">RING-type domain-containing protein</fullName>
    </recommendedName>
</protein>
<dbReference type="GO" id="GO:0006511">
    <property type="term" value="P:ubiquitin-dependent protein catabolic process"/>
    <property type="evidence" value="ECO:0007669"/>
    <property type="project" value="TreeGrafter"/>
</dbReference>
<dbReference type="PANTHER" id="PTHR22765">
    <property type="entry name" value="RING FINGER AND PROTEASE ASSOCIATED DOMAIN-CONTAINING"/>
    <property type="match status" value="1"/>
</dbReference>
<feature type="domain" description="RING-type" evidence="3">
    <location>
        <begin position="95"/>
        <end position="134"/>
    </location>
</feature>
<dbReference type="Gene3D" id="3.30.40.10">
    <property type="entry name" value="Zinc/RING finger domain, C3HC4 (zinc finger)"/>
    <property type="match status" value="1"/>
</dbReference>
<dbReference type="InterPro" id="IPR051826">
    <property type="entry name" value="E3_ubiquitin-ligase_domain"/>
</dbReference>
<comment type="caution">
    <text evidence="4">The sequence shown here is derived from an EMBL/GenBank/DDBJ whole genome shotgun (WGS) entry which is preliminary data.</text>
</comment>
<dbReference type="Proteomes" id="UP001303115">
    <property type="component" value="Unassembled WGS sequence"/>
</dbReference>
<dbReference type="InterPro" id="IPR001841">
    <property type="entry name" value="Znf_RING"/>
</dbReference>
<sequence>MATTRDDLELSRRNPRSNSSIGTGSSSPRIRVCVFIEPAPSYGQLKADGGVTKIPPDQRGPSVEWQVVSSSINYWFQPLLVHRADHKLYTRISVICLEGFQDESLVRLLPCRHLFHAECIASWFLAHHDTCPICMAHNSHALLREETLPVPPPPAMLVL</sequence>
<reference evidence="5" key="1">
    <citation type="journal article" date="2023" name="Mol. Phylogenet. Evol.">
        <title>Genome-scale phylogeny and comparative genomics of the fungal order Sordariales.</title>
        <authorList>
            <person name="Hensen N."/>
            <person name="Bonometti L."/>
            <person name="Westerberg I."/>
            <person name="Brannstrom I.O."/>
            <person name="Guillou S."/>
            <person name="Cros-Aarteil S."/>
            <person name="Calhoun S."/>
            <person name="Haridas S."/>
            <person name="Kuo A."/>
            <person name="Mondo S."/>
            <person name="Pangilinan J."/>
            <person name="Riley R."/>
            <person name="LaButti K."/>
            <person name="Andreopoulos B."/>
            <person name="Lipzen A."/>
            <person name="Chen C."/>
            <person name="Yan M."/>
            <person name="Daum C."/>
            <person name="Ng V."/>
            <person name="Clum A."/>
            <person name="Steindorff A."/>
            <person name="Ohm R.A."/>
            <person name="Martin F."/>
            <person name="Silar P."/>
            <person name="Natvig D.O."/>
            <person name="Lalanne C."/>
            <person name="Gautier V."/>
            <person name="Ament-Velasquez S.L."/>
            <person name="Kruys A."/>
            <person name="Hutchinson M.I."/>
            <person name="Powell A.J."/>
            <person name="Barry K."/>
            <person name="Miller A.N."/>
            <person name="Grigoriev I.V."/>
            <person name="Debuchy R."/>
            <person name="Gladieux P."/>
            <person name="Hiltunen Thoren M."/>
            <person name="Johannesson H."/>
        </authorList>
    </citation>
    <scope>NUCLEOTIDE SEQUENCE [LARGE SCALE GENOMIC DNA]</scope>
    <source>
        <strain evidence="5">CBS 284.82</strain>
    </source>
</reference>
<evidence type="ECO:0000313" key="4">
    <source>
        <dbReference type="EMBL" id="KAK4034512.1"/>
    </source>
</evidence>
<evidence type="ECO:0000259" key="3">
    <source>
        <dbReference type="PROSITE" id="PS50089"/>
    </source>
</evidence>
<dbReference type="SUPFAM" id="SSF57850">
    <property type="entry name" value="RING/U-box"/>
    <property type="match status" value="1"/>
</dbReference>
<feature type="compositionally biased region" description="Basic and acidic residues" evidence="2">
    <location>
        <begin position="1"/>
        <end position="12"/>
    </location>
</feature>
<dbReference type="SMART" id="SM00184">
    <property type="entry name" value="RING"/>
    <property type="match status" value="1"/>
</dbReference>
<dbReference type="AlphaFoldDB" id="A0AAN6SP43"/>
<gene>
    <name evidence="4" type="ORF">C8A01DRAFT_18688</name>
</gene>
<dbReference type="EMBL" id="MU854476">
    <property type="protein sequence ID" value="KAK4034512.1"/>
    <property type="molecule type" value="Genomic_DNA"/>
</dbReference>
<feature type="region of interest" description="Disordered" evidence="2">
    <location>
        <begin position="1"/>
        <end position="26"/>
    </location>
</feature>
<name>A0AAN6SP43_9PEZI</name>
<evidence type="ECO:0000256" key="2">
    <source>
        <dbReference type="SAM" id="MobiDB-lite"/>
    </source>
</evidence>
<keyword evidence="1" id="KW-0862">Zinc</keyword>
<dbReference type="PANTHER" id="PTHR22765:SF411">
    <property type="entry name" value="OS02G0248440 PROTEIN"/>
    <property type="match status" value="1"/>
</dbReference>